<dbReference type="PANTHER" id="PTHR46890">
    <property type="entry name" value="NON-LTR RETROLELEMENT REVERSE TRANSCRIPTASE-LIKE PROTEIN-RELATED"/>
    <property type="match status" value="1"/>
</dbReference>
<keyword evidence="3" id="KW-1185">Reference proteome</keyword>
<organism evidence="2 3">
    <name type="scientific">Prunus persica</name>
    <name type="common">Peach</name>
    <name type="synonym">Amygdalus persica</name>
    <dbReference type="NCBI Taxonomy" id="3760"/>
    <lineage>
        <taxon>Eukaryota</taxon>
        <taxon>Viridiplantae</taxon>
        <taxon>Streptophyta</taxon>
        <taxon>Embryophyta</taxon>
        <taxon>Tracheophyta</taxon>
        <taxon>Spermatophyta</taxon>
        <taxon>Magnoliopsida</taxon>
        <taxon>eudicotyledons</taxon>
        <taxon>Gunneridae</taxon>
        <taxon>Pentapetalae</taxon>
        <taxon>rosids</taxon>
        <taxon>fabids</taxon>
        <taxon>Rosales</taxon>
        <taxon>Rosaceae</taxon>
        <taxon>Amygdaloideae</taxon>
        <taxon>Amygdaleae</taxon>
        <taxon>Prunus</taxon>
    </lineage>
</organism>
<dbReference type="Gramene" id="ONI16759">
    <property type="protein sequence ID" value="ONI16759"/>
    <property type="gene ID" value="PRUPE_3G120300"/>
</dbReference>
<dbReference type="InterPro" id="IPR036691">
    <property type="entry name" value="Endo/exonu/phosph_ase_sf"/>
</dbReference>
<dbReference type="InterPro" id="IPR000477">
    <property type="entry name" value="RT_dom"/>
</dbReference>
<accession>A0A251PYV2</accession>
<dbReference type="InterPro" id="IPR026960">
    <property type="entry name" value="RVT-Znf"/>
</dbReference>
<evidence type="ECO:0000313" key="3">
    <source>
        <dbReference type="Proteomes" id="UP000006882"/>
    </source>
</evidence>
<dbReference type="Pfam" id="PF13966">
    <property type="entry name" value="zf-RVT"/>
    <property type="match status" value="1"/>
</dbReference>
<dbReference type="Pfam" id="PF00078">
    <property type="entry name" value="RVT_1"/>
    <property type="match status" value="1"/>
</dbReference>
<reference evidence="2 3" key="1">
    <citation type="journal article" date="2013" name="Nat. Genet.">
        <title>The high-quality draft genome of peach (Prunus persica) identifies unique patterns of genetic diversity, domestication and genome evolution.</title>
        <authorList>
            <consortium name="International Peach Genome Initiative"/>
            <person name="Verde I."/>
            <person name="Abbott A.G."/>
            <person name="Scalabrin S."/>
            <person name="Jung S."/>
            <person name="Shu S."/>
            <person name="Marroni F."/>
            <person name="Zhebentyayeva T."/>
            <person name="Dettori M.T."/>
            <person name="Grimwood J."/>
            <person name="Cattonaro F."/>
            <person name="Zuccolo A."/>
            <person name="Rossini L."/>
            <person name="Jenkins J."/>
            <person name="Vendramin E."/>
            <person name="Meisel L.A."/>
            <person name="Decroocq V."/>
            <person name="Sosinski B."/>
            <person name="Prochnik S."/>
            <person name="Mitros T."/>
            <person name="Policriti A."/>
            <person name="Cipriani G."/>
            <person name="Dondini L."/>
            <person name="Ficklin S."/>
            <person name="Goodstein D.M."/>
            <person name="Xuan P."/>
            <person name="Del Fabbro C."/>
            <person name="Aramini V."/>
            <person name="Copetti D."/>
            <person name="Gonzalez S."/>
            <person name="Horner D.S."/>
            <person name="Falchi R."/>
            <person name="Lucas S."/>
            <person name="Mica E."/>
            <person name="Maldonado J."/>
            <person name="Lazzari B."/>
            <person name="Bielenberg D."/>
            <person name="Pirona R."/>
            <person name="Miculan M."/>
            <person name="Barakat A."/>
            <person name="Testolin R."/>
            <person name="Stella A."/>
            <person name="Tartarini S."/>
            <person name="Tonutti P."/>
            <person name="Arus P."/>
            <person name="Orellana A."/>
            <person name="Wells C."/>
            <person name="Main D."/>
            <person name="Vizzotto G."/>
            <person name="Silva H."/>
            <person name="Salamini F."/>
            <person name="Schmutz J."/>
            <person name="Morgante M."/>
            <person name="Rokhsar D.S."/>
        </authorList>
    </citation>
    <scope>NUCLEOTIDE SEQUENCE [LARGE SCALE GENOMIC DNA]</scope>
    <source>
        <strain evidence="3">cv. Nemared</strain>
    </source>
</reference>
<dbReference type="STRING" id="3760.A0A251PYV2"/>
<gene>
    <name evidence="2" type="ORF">PRUPE_3G120300</name>
</gene>
<dbReference type="CDD" id="cd01650">
    <property type="entry name" value="RT_nLTR_like"/>
    <property type="match status" value="1"/>
</dbReference>
<dbReference type="eggNOG" id="KOG1075">
    <property type="taxonomic scope" value="Eukaryota"/>
</dbReference>
<dbReference type="PROSITE" id="PS50878">
    <property type="entry name" value="RT_POL"/>
    <property type="match status" value="1"/>
</dbReference>
<feature type="domain" description="Reverse transcriptase" evidence="1">
    <location>
        <begin position="286"/>
        <end position="560"/>
    </location>
</feature>
<evidence type="ECO:0000259" key="1">
    <source>
        <dbReference type="PROSITE" id="PS50878"/>
    </source>
</evidence>
<dbReference type="AlphaFoldDB" id="A0A251PYV2"/>
<name>A0A251PYV2_PRUPE</name>
<dbReference type="EMBL" id="CM007653">
    <property type="protein sequence ID" value="ONI16759.1"/>
    <property type="molecule type" value="Genomic_DNA"/>
</dbReference>
<evidence type="ECO:0000313" key="2">
    <source>
        <dbReference type="EMBL" id="ONI16759.1"/>
    </source>
</evidence>
<dbReference type="Proteomes" id="UP000006882">
    <property type="component" value="Chromosome G3"/>
</dbReference>
<dbReference type="PANTHER" id="PTHR46890:SF48">
    <property type="entry name" value="RNA-DIRECTED DNA POLYMERASE"/>
    <property type="match status" value="1"/>
</dbReference>
<dbReference type="InterPro" id="IPR052343">
    <property type="entry name" value="Retrotransposon-Effector_Assoc"/>
</dbReference>
<proteinExistence type="predicted"/>
<protein>
    <recommendedName>
        <fullName evidence="1">Reverse transcriptase domain-containing protein</fullName>
    </recommendedName>
</protein>
<dbReference type="SUPFAM" id="SSF56219">
    <property type="entry name" value="DNase I-like"/>
    <property type="match status" value="1"/>
</dbReference>
<sequence>MEKAGLIDLGYHGSSFTWRALRQNGIFVQERLDRVLGNLPWQESCPNTFISHHPAIGSDHNPLVLETTMYHKNHRRQFKFEAYWADELQHCTTLLKKWSREKFSNNKKRMEALHAELNEKQLRWDENHVEIRRITQEITETGAREEQYWHQRSRIKWLSKGDANTAFFHQSMLARRLQNCILRIKGDDGRWHVGEQAVKRVFEEHFKNLFTFEAQSINRDILDCVDSVISQTTNDNLLQAITMEEIKEAAMQMGGLKAPGPDGYQGIFFHKYWDTIYDEIRGITEDFFRNNQSLGALNTTNLVLIPKIPNPEGVSHFRPISLCNFSFKIVSKVMANRLKVFLPQIISPAQNAFVPNRQIQENILIAHEAFHILKLRKTTKMYDFGIKLDMNKAYDRVEWHFLESVMLKMGFDVRWVNLVMNLVRTVQFSLVLNGVQGNTFTPTRGIQQVDPLSPYLFLIVSEVLSLMIKKACEANYMQCLKFGRSGPTLSHLLFADDALFFIRANTQNCRNIPNTPASIRAQLGAILGMTMVDDPGKYLGLPTMWGRSKKEALQFVREKLCRKLSGWKQSLLSQASREVLIKVVAQAVPNYPMGVFLFPKMFCTKMESEIANFWWGQKQEERKIHWVRWTELGLPKHEGGMGFCDFHDFNLALLAKQCWRLLTELNSVWARLIKARYFPECNFMEATKGSRGSWAWASLIEGRKVILNGARCSEVDRLVWSDEKNGKYSVKSGYHNIHTHHHRSSVCRPSSSMSIDQRVWKLIWHADVTQKIRHFFWRDLNGHVAVSSVLYKKKLRNSPLCPICNDHEETIEHMLLLCPWVEPIWFGGLTYRVDRQQNSSLHTWLRDCVIIALNTKEEKS</sequence>